<accession>A0A7G1Q8F1</accession>
<proteinExistence type="predicted"/>
<organism evidence="2 3">
    <name type="scientific">Candidatus Nitrosacidococcus tergens</name>
    <dbReference type="NCBI Taxonomy" id="553981"/>
    <lineage>
        <taxon>Bacteria</taxon>
        <taxon>Pseudomonadati</taxon>
        <taxon>Pseudomonadota</taxon>
        <taxon>Gammaproteobacteria</taxon>
        <taxon>Chromatiales</taxon>
        <taxon>Chromatiaceae</taxon>
        <taxon>Candidatus Nitrosacidococcus</taxon>
    </lineage>
</organism>
<sequence length="44" mass="5382">MVADIQYLTDPKQEEQSLGSSEIAQPKWQNMWIEIYHRQRDDFR</sequence>
<dbReference type="KEGG" id="ntg:NSCAC_0439"/>
<evidence type="ECO:0000313" key="3">
    <source>
        <dbReference type="Proteomes" id="UP000516072"/>
    </source>
</evidence>
<gene>
    <name evidence="2" type="ORF">NSCAC_0439</name>
</gene>
<reference evidence="2 3" key="1">
    <citation type="submission" date="2020-03" db="EMBL/GenBank/DDBJ databases">
        <authorList>
            <person name="Picone N."/>
        </authorList>
    </citation>
    <scope>NUCLEOTIDE SEQUENCE [LARGE SCALE GENOMIC DNA]</scope>
    <source>
        <strain evidence="2">NSCAC1</strain>
    </source>
</reference>
<dbReference type="Proteomes" id="UP000516072">
    <property type="component" value="Chromosome"/>
</dbReference>
<keyword evidence="3" id="KW-1185">Reference proteome</keyword>
<dbReference type="EMBL" id="LR778175">
    <property type="protein sequence ID" value="CAB1274980.1"/>
    <property type="molecule type" value="Genomic_DNA"/>
</dbReference>
<protein>
    <submittedName>
        <fullName evidence="2">Uncharacterized protein</fullName>
    </submittedName>
</protein>
<dbReference type="AlphaFoldDB" id="A0A7G1Q8F1"/>
<evidence type="ECO:0000256" key="1">
    <source>
        <dbReference type="SAM" id="MobiDB-lite"/>
    </source>
</evidence>
<name>A0A7G1Q8F1_9GAMM</name>
<feature type="region of interest" description="Disordered" evidence="1">
    <location>
        <begin position="1"/>
        <end position="21"/>
    </location>
</feature>
<evidence type="ECO:0000313" key="2">
    <source>
        <dbReference type="EMBL" id="CAB1274980.1"/>
    </source>
</evidence>